<organism evidence="2 4">
    <name type="scientific">Oryza sativa subsp. japonica</name>
    <name type="common">Rice</name>
    <dbReference type="NCBI Taxonomy" id="39947"/>
    <lineage>
        <taxon>Eukaryota</taxon>
        <taxon>Viridiplantae</taxon>
        <taxon>Streptophyta</taxon>
        <taxon>Embryophyta</taxon>
        <taxon>Tracheophyta</taxon>
        <taxon>Spermatophyta</taxon>
        <taxon>Magnoliopsida</taxon>
        <taxon>Liliopsida</taxon>
        <taxon>Poales</taxon>
        <taxon>Poaceae</taxon>
        <taxon>BOP clade</taxon>
        <taxon>Oryzoideae</taxon>
        <taxon>Oryzeae</taxon>
        <taxon>Oryzinae</taxon>
        <taxon>Oryza</taxon>
        <taxon>Oryza sativa</taxon>
    </lineage>
</organism>
<protein>
    <submittedName>
        <fullName evidence="3">Retroelement</fullName>
    </submittedName>
</protein>
<dbReference type="EMBL" id="AC115686">
    <property type="protein sequence ID" value="AAM74339.1"/>
    <property type="molecule type" value="Genomic_DNA"/>
</dbReference>
<evidence type="ECO:0000313" key="2">
    <source>
        <dbReference type="EMBL" id="AAM74339.1"/>
    </source>
</evidence>
<dbReference type="AlphaFoldDB" id="Q7G3Q8"/>
<reference evidence="4" key="4">
    <citation type="journal article" date="2008" name="Nucleic Acids Res.">
        <title>The rice annotation project database (RAP-DB): 2008 update.</title>
        <authorList>
            <consortium name="The rice annotation project (RAP)"/>
        </authorList>
    </citation>
    <scope>GENOME REANNOTATION</scope>
    <source>
        <strain evidence="4">cv. Nipponbare</strain>
    </source>
</reference>
<dbReference type="Pfam" id="PF03732">
    <property type="entry name" value="Retrotrans_gag"/>
    <property type="match status" value="1"/>
</dbReference>
<dbReference type="EMBL" id="AC134517">
    <property type="protein sequence ID" value="AAN34952.1"/>
    <property type="molecule type" value="Genomic_DNA"/>
</dbReference>
<reference evidence="2" key="1">
    <citation type="submission" date="2002-07" db="EMBL/GenBank/DDBJ databases">
        <title>Genomic sequence for Oryza sativa, Nipponbare strain, clone OJ1325D05, from chromosome 10, complete sequence.</title>
        <authorList>
            <person name="McCombie W.R."/>
            <person name="de la Bastide M."/>
            <person name="Spiegel L."/>
            <person name="Preston R."/>
            <person name="Ferraro K."/>
            <person name="Kuit K."/>
            <person name="Nascimento L."/>
            <person name="Zutavern T."/>
            <person name="Balija V."/>
            <person name="Bell M."/>
            <person name="Baker J."/>
            <person name="Santos L."/>
            <person name="Miller B."/>
            <person name="Katzenberger F."/>
            <person name="Muller S."/>
            <person name="King L."/>
            <person name="Yang C."/>
            <person name="Dike S."/>
            <person name="O'Shaughnessy A."/>
            <person name="Palmer L."/>
            <person name="Dedhia N."/>
        </authorList>
    </citation>
    <scope>NUCLEOTIDE SEQUENCE</scope>
</reference>
<evidence type="ECO:0000313" key="3">
    <source>
        <dbReference type="EMBL" id="AAN34952.1"/>
    </source>
</evidence>
<dbReference type="InterPro" id="IPR005162">
    <property type="entry name" value="Retrotrans_gag_dom"/>
</dbReference>
<proteinExistence type="predicted"/>
<evidence type="ECO:0000313" key="4">
    <source>
        <dbReference type="Proteomes" id="UP000000763"/>
    </source>
</evidence>
<sequence length="677" mass="76691">MEQPTIQNLYAPRADLCEPSCSSKPILSDGYEIGPSFIAMIREQTFSGSISENPYIHHRDFELVCSGLSIVGMTHETVKWKLFPFSLRDKAKQWYTLSVKKFHGEWEELKCKFYLAFFPLTCLINLRLDILISFRQNEKESLGAAWAKFSLLTQSGPDFSLPDHVLLQHFRYALDKESAANLDISAGESFAHKTTAEGRELLDLILENDSFGQSEAIPEVEIIHEEPLHMESEPDSTAESSFQLLQPEEEEIHPPEIPLQFRDDLYKDYGNTLNYSSKIKAHPKHEPFEEVMFVSSFIFSEPIAHLHETERSSSPSMKPKPCPSGLQNVVLIYHQETTQFLHDASLEKENLQATDKLTTSTLEDERKHSTYEHESFSFKIPQDSSSLKESPESCSISAASLCEDHNHLSVLISNMFRSVVVDAYIYHKYCKSHICLTLILQSNVPMVKLVTINKALPGDTPDYHVGTCTFAKKRCILRLYSIVPTDHAFKTQGSCTRGNKKTIKEQCTVTSTLISRSLLLVFLTTTDKSASAQNTAVALHLRVTPKGYRTQGTITGTEFRAVTTCRLPLTNTWDTQQTKKKFSEPGAECTDSSGTPPEFLLGSYTRRGRSRMSAKLPGTPPELPLTLYFIRMYKRYNRASYNSVLSCVCWNEMKTSLYRLQMMVRGMGNDQNTLQPP</sequence>
<dbReference type="PANTHER" id="PTHR33223:SF11">
    <property type="entry name" value="ELEMENT PROTEIN, PUTATIVE-RELATED"/>
    <property type="match status" value="1"/>
</dbReference>
<dbReference type="Proteomes" id="UP000000763">
    <property type="component" value="Chromosome 10"/>
</dbReference>
<reference evidence="4" key="3">
    <citation type="journal article" date="2005" name="Nature">
        <title>The map-based sequence of the rice genome.</title>
        <authorList>
            <consortium name="International rice genome sequencing project (IRGSP)"/>
            <person name="Matsumoto T."/>
            <person name="Wu J."/>
            <person name="Kanamori H."/>
            <person name="Katayose Y."/>
            <person name="Fujisawa M."/>
            <person name="Namiki N."/>
            <person name="Mizuno H."/>
            <person name="Yamamoto K."/>
            <person name="Antonio B.A."/>
            <person name="Baba T."/>
            <person name="Sakata K."/>
            <person name="Nagamura Y."/>
            <person name="Aoki H."/>
            <person name="Arikawa K."/>
            <person name="Arita K."/>
            <person name="Bito T."/>
            <person name="Chiden Y."/>
            <person name="Fujitsuka N."/>
            <person name="Fukunaka R."/>
            <person name="Hamada M."/>
            <person name="Harada C."/>
            <person name="Hayashi A."/>
            <person name="Hijishita S."/>
            <person name="Honda M."/>
            <person name="Hosokawa S."/>
            <person name="Ichikawa Y."/>
            <person name="Idonuma A."/>
            <person name="Iijima M."/>
            <person name="Ikeda M."/>
            <person name="Ikeno M."/>
            <person name="Ito K."/>
            <person name="Ito S."/>
            <person name="Ito T."/>
            <person name="Ito Y."/>
            <person name="Ito Y."/>
            <person name="Iwabuchi A."/>
            <person name="Kamiya K."/>
            <person name="Karasawa W."/>
            <person name="Kurita K."/>
            <person name="Katagiri S."/>
            <person name="Kikuta A."/>
            <person name="Kobayashi H."/>
            <person name="Kobayashi N."/>
            <person name="Machita K."/>
            <person name="Maehara T."/>
            <person name="Masukawa M."/>
            <person name="Mizubayashi T."/>
            <person name="Mukai Y."/>
            <person name="Nagasaki H."/>
            <person name="Nagata Y."/>
            <person name="Naito S."/>
            <person name="Nakashima M."/>
            <person name="Nakama Y."/>
            <person name="Nakamichi Y."/>
            <person name="Nakamura M."/>
            <person name="Meguro A."/>
            <person name="Negishi M."/>
            <person name="Ohta I."/>
            <person name="Ohta T."/>
            <person name="Okamoto M."/>
            <person name="Ono N."/>
            <person name="Saji S."/>
            <person name="Sakaguchi M."/>
            <person name="Sakai K."/>
            <person name="Shibata M."/>
            <person name="Shimokawa T."/>
            <person name="Song J."/>
            <person name="Takazaki Y."/>
            <person name="Terasawa K."/>
            <person name="Tsugane M."/>
            <person name="Tsuji K."/>
            <person name="Ueda S."/>
            <person name="Waki K."/>
            <person name="Yamagata H."/>
            <person name="Yamamoto M."/>
            <person name="Yamamoto S."/>
            <person name="Yamane H."/>
            <person name="Yoshiki S."/>
            <person name="Yoshihara R."/>
            <person name="Yukawa K."/>
            <person name="Zhong H."/>
            <person name="Yano M."/>
            <person name="Yuan Q."/>
            <person name="Ouyang S."/>
            <person name="Liu J."/>
            <person name="Jones K.M."/>
            <person name="Gansberger K."/>
            <person name="Moffat K."/>
            <person name="Hill J."/>
            <person name="Bera J."/>
            <person name="Fadrosh D."/>
            <person name="Jin S."/>
            <person name="Johri S."/>
            <person name="Kim M."/>
            <person name="Overton L."/>
            <person name="Reardon M."/>
            <person name="Tsitrin T."/>
            <person name="Vuong H."/>
            <person name="Weaver B."/>
            <person name="Ciecko A."/>
            <person name="Tallon L."/>
            <person name="Jackson J."/>
            <person name="Pai G."/>
            <person name="Aken S.V."/>
            <person name="Utterback T."/>
            <person name="Reidmuller S."/>
            <person name="Feldblyum T."/>
            <person name="Hsiao J."/>
            <person name="Zismann V."/>
            <person name="Iobst S."/>
            <person name="de Vazeille A.R."/>
            <person name="Buell C.R."/>
            <person name="Ying K."/>
            <person name="Li Y."/>
            <person name="Lu T."/>
            <person name="Huang Y."/>
            <person name="Zhao Q."/>
            <person name="Feng Q."/>
            <person name="Zhang L."/>
            <person name="Zhu J."/>
            <person name="Weng Q."/>
            <person name="Mu J."/>
            <person name="Lu Y."/>
            <person name="Fan D."/>
            <person name="Liu Y."/>
            <person name="Guan J."/>
            <person name="Zhang Y."/>
            <person name="Yu S."/>
            <person name="Liu X."/>
            <person name="Zhang Y."/>
            <person name="Hong G."/>
            <person name="Han B."/>
            <person name="Choisne N."/>
            <person name="Demange N."/>
            <person name="Orjeda G."/>
            <person name="Samain S."/>
            <person name="Cattolico L."/>
            <person name="Pelletier E."/>
            <person name="Couloux A."/>
            <person name="Segurens B."/>
            <person name="Wincker P."/>
            <person name="D'Hont A."/>
            <person name="Scarpelli C."/>
            <person name="Weissenbach J."/>
            <person name="Salanoubat M."/>
            <person name="Quetier F."/>
            <person name="Yu Y."/>
            <person name="Kim H.R."/>
            <person name="Rambo T."/>
            <person name="Currie J."/>
            <person name="Collura K."/>
            <person name="Luo M."/>
            <person name="Yang T."/>
            <person name="Ammiraju J.S.S."/>
            <person name="Engler F."/>
            <person name="Soderlund C."/>
            <person name="Wing R.A."/>
            <person name="Palmer L.E."/>
            <person name="de la Bastide M."/>
            <person name="Spiegel L."/>
            <person name="Nascimento L."/>
            <person name="Zutavern T."/>
            <person name="O'Shaughnessy A."/>
            <person name="Dike S."/>
            <person name="Dedhia N."/>
            <person name="Preston R."/>
            <person name="Balija V."/>
            <person name="McCombie W.R."/>
            <person name="Chow T."/>
            <person name="Chen H."/>
            <person name="Chung M."/>
            <person name="Chen C."/>
            <person name="Shaw J."/>
            <person name="Wu H."/>
            <person name="Hsiao K."/>
            <person name="Chao Y."/>
            <person name="Chu M."/>
            <person name="Cheng C."/>
            <person name="Hour A."/>
            <person name="Lee P."/>
            <person name="Lin S."/>
            <person name="Lin Y."/>
            <person name="Liou J."/>
            <person name="Liu S."/>
            <person name="Hsing Y."/>
            <person name="Raghuvanshi S."/>
            <person name="Mohanty A."/>
            <person name="Bharti A.K."/>
            <person name="Gaur A."/>
            <person name="Gupta V."/>
            <person name="Kumar D."/>
            <person name="Ravi V."/>
            <person name="Vij S."/>
            <person name="Kapur A."/>
            <person name="Khurana P."/>
            <person name="Khurana P."/>
            <person name="Khurana J.P."/>
            <person name="Tyagi A.K."/>
            <person name="Gaikwad K."/>
            <person name="Singh A."/>
            <person name="Dalal V."/>
            <person name="Srivastava S."/>
            <person name="Dixit A."/>
            <person name="Pal A.K."/>
            <person name="Ghazi I.A."/>
            <person name="Yadav M."/>
            <person name="Pandit A."/>
            <person name="Bhargava A."/>
            <person name="Sureshbabu K."/>
            <person name="Batra K."/>
            <person name="Sharma T.R."/>
            <person name="Mohapatra T."/>
            <person name="Singh N.K."/>
            <person name="Messing J."/>
            <person name="Nelson A.B."/>
            <person name="Fuks G."/>
            <person name="Kavchok S."/>
            <person name="Keizer G."/>
            <person name="Linton E."/>
            <person name="Llaca V."/>
            <person name="Song R."/>
            <person name="Tanyolac B."/>
            <person name="Young S."/>
            <person name="Ho-Il K."/>
            <person name="Hahn J.H."/>
            <person name="Sangsakoo G."/>
            <person name="Vanavichit A."/>
            <person name="de Mattos Luiz.A.T."/>
            <person name="Zimmer P.D."/>
            <person name="Malone G."/>
            <person name="Dellagostin O."/>
            <person name="de Oliveira A.C."/>
            <person name="Bevan M."/>
            <person name="Bancroft I."/>
            <person name="Minx P."/>
            <person name="Cordum H."/>
            <person name="Wilson R."/>
            <person name="Cheng Z."/>
            <person name="Jin W."/>
            <person name="Jiang J."/>
            <person name="Leong S.A."/>
            <person name="Iwama H."/>
            <person name="Gojobori T."/>
            <person name="Itoh T."/>
            <person name="Niimura Y."/>
            <person name="Fujii Y."/>
            <person name="Habara T."/>
            <person name="Sakai H."/>
            <person name="Sato Y."/>
            <person name="Wilson G."/>
            <person name="Kumar K."/>
            <person name="McCouch S."/>
            <person name="Juretic N."/>
            <person name="Hoen D."/>
            <person name="Wright S."/>
            <person name="Bruskiewich R."/>
            <person name="Bureau T."/>
            <person name="Miyao A."/>
            <person name="Hirochika H."/>
            <person name="Nishikawa T."/>
            <person name="Kadowaki K."/>
            <person name="Sugiura M."/>
            <person name="Burr B."/>
            <person name="Sasaki T."/>
        </authorList>
    </citation>
    <scope>NUCLEOTIDE SEQUENCE [LARGE SCALE GENOMIC DNA]</scope>
    <source>
        <strain evidence="4">cv. Nipponbare</strain>
    </source>
</reference>
<accession>Q7G3Q8</accession>
<reference evidence="3" key="2">
    <citation type="submission" date="2002-10" db="EMBL/GenBank/DDBJ databases">
        <title>Rice Genomic Sequence.</title>
        <authorList>
            <person name="Wing R.A."/>
            <person name="Yu Y."/>
            <person name="Soderlund C."/>
            <person name="Kim H.-R."/>
            <person name="Rambo T."/>
            <person name="Saski C."/>
            <person name="Currie J."/>
            <person name="Collura K."/>
        </authorList>
    </citation>
    <scope>NUCLEOTIDE SEQUENCE</scope>
</reference>
<gene>
    <name evidence="2" type="ORF">OJ1325D05.6</name>
    <name evidence="3" type="ORF">OJA1325D05.9</name>
</gene>
<dbReference type="PANTHER" id="PTHR33223">
    <property type="entry name" value="CCHC-TYPE DOMAIN-CONTAINING PROTEIN"/>
    <property type="match status" value="1"/>
</dbReference>
<evidence type="ECO:0000259" key="1">
    <source>
        <dbReference type="Pfam" id="PF03732"/>
    </source>
</evidence>
<name>Q7G3Q8_ORYSJ</name>
<feature type="domain" description="Retrotransposon gag" evidence="1">
    <location>
        <begin position="81"/>
        <end position="174"/>
    </location>
</feature>